<sequence length="276" mass="29778">MSTHKDDPTAFTTVDRFSHGQKFVPVENGGIGRAIAVRLAKDGFDVAVSDIPSNRERLQQTAEVIKSESGRRVVTVYADVSKEEEVMSMVDTAVDRLGGLDVMVANAGMAVLEEFVESKLPMWEKTFSINVYGVMLCYKYAAKQMIKQGRGGRLIGACSIAGKRGDPNSAAYCASKFAVRGLSQSAAIELAPYGINVNCYAPGAIHTEFLDKVDEKYTKEEGQERGAYIQKRAEAIPLGRVGQPEDVSGVVSFLVGPDSKFMTGQAVTVDGGTLFD</sequence>
<organism evidence="3 4">
    <name type="scientific">Daedalea quercina L-15889</name>
    <dbReference type="NCBI Taxonomy" id="1314783"/>
    <lineage>
        <taxon>Eukaryota</taxon>
        <taxon>Fungi</taxon>
        <taxon>Dikarya</taxon>
        <taxon>Basidiomycota</taxon>
        <taxon>Agaricomycotina</taxon>
        <taxon>Agaricomycetes</taxon>
        <taxon>Polyporales</taxon>
        <taxon>Fomitopsis</taxon>
    </lineage>
</organism>
<dbReference type="PANTHER" id="PTHR42760:SF121">
    <property type="entry name" value="3-OXOACYL-(ACYL-CARRIER-PROTEIN) REDUCTASE"/>
    <property type="match status" value="1"/>
</dbReference>
<dbReference type="GO" id="GO:0048038">
    <property type="term" value="F:quinone binding"/>
    <property type="evidence" value="ECO:0007669"/>
    <property type="project" value="TreeGrafter"/>
</dbReference>
<evidence type="ECO:0000256" key="2">
    <source>
        <dbReference type="ARBA" id="ARBA00022857"/>
    </source>
</evidence>
<comment type="similarity">
    <text evidence="1">Belongs to the short-chain dehydrogenases/reductases (SDR) family.</text>
</comment>
<dbReference type="OrthoDB" id="498125at2759"/>
<name>A0A165QRV9_9APHY</name>
<dbReference type="InterPro" id="IPR036291">
    <property type="entry name" value="NAD(P)-bd_dom_sf"/>
</dbReference>
<dbReference type="FunFam" id="3.40.50.720:FF:000084">
    <property type="entry name" value="Short-chain dehydrogenase reductase"/>
    <property type="match status" value="1"/>
</dbReference>
<dbReference type="PRINTS" id="PR00080">
    <property type="entry name" value="SDRFAMILY"/>
</dbReference>
<gene>
    <name evidence="3" type="ORF">DAEQUDRAFT_765165</name>
</gene>
<evidence type="ECO:0000313" key="3">
    <source>
        <dbReference type="EMBL" id="KZT69845.1"/>
    </source>
</evidence>
<dbReference type="PANTHER" id="PTHR42760">
    <property type="entry name" value="SHORT-CHAIN DEHYDROGENASES/REDUCTASES FAMILY MEMBER"/>
    <property type="match status" value="1"/>
</dbReference>
<keyword evidence="4" id="KW-1185">Reference proteome</keyword>
<dbReference type="GO" id="GO:0006633">
    <property type="term" value="P:fatty acid biosynthetic process"/>
    <property type="evidence" value="ECO:0007669"/>
    <property type="project" value="TreeGrafter"/>
</dbReference>
<protein>
    <submittedName>
        <fullName evidence="3">Acetoin reductase family protein</fullName>
    </submittedName>
</protein>
<keyword evidence="2" id="KW-0521">NADP</keyword>
<dbReference type="InterPro" id="IPR020904">
    <property type="entry name" value="Sc_DH/Rdtase_CS"/>
</dbReference>
<dbReference type="InterPro" id="IPR002347">
    <property type="entry name" value="SDR_fam"/>
</dbReference>
<dbReference type="PROSITE" id="PS00061">
    <property type="entry name" value="ADH_SHORT"/>
    <property type="match status" value="1"/>
</dbReference>
<dbReference type="GO" id="GO:0016616">
    <property type="term" value="F:oxidoreductase activity, acting on the CH-OH group of donors, NAD or NADP as acceptor"/>
    <property type="evidence" value="ECO:0007669"/>
    <property type="project" value="TreeGrafter"/>
</dbReference>
<dbReference type="Proteomes" id="UP000076727">
    <property type="component" value="Unassembled WGS sequence"/>
</dbReference>
<dbReference type="EMBL" id="KV429055">
    <property type="protein sequence ID" value="KZT69845.1"/>
    <property type="molecule type" value="Genomic_DNA"/>
</dbReference>
<dbReference type="Pfam" id="PF13561">
    <property type="entry name" value="adh_short_C2"/>
    <property type="match status" value="1"/>
</dbReference>
<dbReference type="PRINTS" id="PR00081">
    <property type="entry name" value="GDHRDH"/>
</dbReference>
<evidence type="ECO:0000313" key="4">
    <source>
        <dbReference type="Proteomes" id="UP000076727"/>
    </source>
</evidence>
<dbReference type="SUPFAM" id="SSF51735">
    <property type="entry name" value="NAD(P)-binding Rossmann-fold domains"/>
    <property type="match status" value="1"/>
</dbReference>
<evidence type="ECO:0000256" key="1">
    <source>
        <dbReference type="ARBA" id="ARBA00006484"/>
    </source>
</evidence>
<dbReference type="Gene3D" id="3.40.50.720">
    <property type="entry name" value="NAD(P)-binding Rossmann-like Domain"/>
    <property type="match status" value="1"/>
</dbReference>
<accession>A0A165QRV9</accession>
<proteinExistence type="inferred from homology"/>
<dbReference type="AlphaFoldDB" id="A0A165QRV9"/>
<dbReference type="STRING" id="1314783.A0A165QRV9"/>
<reference evidence="3 4" key="1">
    <citation type="journal article" date="2016" name="Mol. Biol. Evol.">
        <title>Comparative Genomics of Early-Diverging Mushroom-Forming Fungi Provides Insights into the Origins of Lignocellulose Decay Capabilities.</title>
        <authorList>
            <person name="Nagy L.G."/>
            <person name="Riley R."/>
            <person name="Tritt A."/>
            <person name="Adam C."/>
            <person name="Daum C."/>
            <person name="Floudas D."/>
            <person name="Sun H."/>
            <person name="Yadav J.S."/>
            <person name="Pangilinan J."/>
            <person name="Larsson K.H."/>
            <person name="Matsuura K."/>
            <person name="Barry K."/>
            <person name="Labutti K."/>
            <person name="Kuo R."/>
            <person name="Ohm R.A."/>
            <person name="Bhattacharya S.S."/>
            <person name="Shirouzu T."/>
            <person name="Yoshinaga Y."/>
            <person name="Martin F.M."/>
            <person name="Grigoriev I.V."/>
            <person name="Hibbett D.S."/>
        </authorList>
    </citation>
    <scope>NUCLEOTIDE SEQUENCE [LARGE SCALE GENOMIC DNA]</scope>
    <source>
        <strain evidence="3 4">L-15889</strain>
    </source>
</reference>